<evidence type="ECO:0000256" key="2">
    <source>
        <dbReference type="PIRSR" id="PIRSR610708-1"/>
    </source>
</evidence>
<dbReference type="GO" id="GO:0009264">
    <property type="term" value="P:deoxyribonucleotide catabolic process"/>
    <property type="evidence" value="ECO:0007669"/>
    <property type="project" value="InterPro"/>
</dbReference>
<evidence type="ECO:0000313" key="4">
    <source>
        <dbReference type="Proteomes" id="UP000503399"/>
    </source>
</evidence>
<proteinExistence type="inferred from homology"/>
<dbReference type="Gene3D" id="3.40.50.1000">
    <property type="entry name" value="HAD superfamily/HAD-like"/>
    <property type="match status" value="1"/>
</dbReference>
<gene>
    <name evidence="3" type="ORF">R50_2033</name>
</gene>
<sequence length="196" mass="21585">MATVGSRPVVVDWDGTIADIVSAWLARWNREHPDRRIRLGQVRDYDLRRCVGDEAAEHFYRAIGDPRLYEESSPMPGALATLAGWVRDGVPFVLATATVDPGVLMAKRVWLRRHASDVATAVEIVPVLSGSKADLGGIALIDDNPAEWATWARVRAGFPVATPPWPYTQSAPPSVLRAPWPRLDRWARAIVSSSRG</sequence>
<feature type="active site" description="Proton donor" evidence="2">
    <location>
        <position position="14"/>
    </location>
</feature>
<dbReference type="InterPro" id="IPR010708">
    <property type="entry name" value="5'(3')-deoxyribonucleotidase"/>
</dbReference>
<dbReference type="Proteomes" id="UP000503399">
    <property type="component" value="Chromosome"/>
</dbReference>
<dbReference type="Pfam" id="PF06941">
    <property type="entry name" value="NT5C"/>
    <property type="match status" value="1"/>
</dbReference>
<evidence type="ECO:0000313" key="3">
    <source>
        <dbReference type="EMBL" id="CAB1129530.1"/>
    </source>
</evidence>
<dbReference type="SUPFAM" id="SSF56784">
    <property type="entry name" value="HAD-like"/>
    <property type="match status" value="1"/>
</dbReference>
<name>A0A6F8ZIW7_9FIRM</name>
<dbReference type="GO" id="GO:0008253">
    <property type="term" value="F:5'-nucleotidase activity"/>
    <property type="evidence" value="ECO:0007669"/>
    <property type="project" value="InterPro"/>
</dbReference>
<dbReference type="KEGG" id="hfv:R50_2033"/>
<comment type="similarity">
    <text evidence="1">Belongs to the 5'(3')-deoxyribonucleotidase family.</text>
</comment>
<evidence type="ECO:0000256" key="1">
    <source>
        <dbReference type="ARBA" id="ARBA00009589"/>
    </source>
</evidence>
<keyword evidence="4" id="KW-1185">Reference proteome</keyword>
<accession>A0A6F8ZIW7</accession>
<dbReference type="EMBL" id="LR778114">
    <property type="protein sequence ID" value="CAB1129530.1"/>
    <property type="molecule type" value="Genomic_DNA"/>
</dbReference>
<organism evidence="3 4">
    <name type="scientific">Candidatus Hydrogenisulfobacillus filiaventi</name>
    <dbReference type="NCBI Taxonomy" id="2707344"/>
    <lineage>
        <taxon>Bacteria</taxon>
        <taxon>Bacillati</taxon>
        <taxon>Bacillota</taxon>
        <taxon>Clostridia</taxon>
        <taxon>Eubacteriales</taxon>
        <taxon>Clostridiales Family XVII. Incertae Sedis</taxon>
        <taxon>Candidatus Hydrogenisulfobacillus</taxon>
    </lineage>
</organism>
<dbReference type="InterPro" id="IPR023214">
    <property type="entry name" value="HAD_sf"/>
</dbReference>
<feature type="active site" description="Nucleophile" evidence="2">
    <location>
        <position position="12"/>
    </location>
</feature>
<dbReference type="InterPro" id="IPR036412">
    <property type="entry name" value="HAD-like_sf"/>
</dbReference>
<protein>
    <submittedName>
        <fullName evidence="3">Uncharacterized protein</fullName>
    </submittedName>
</protein>
<dbReference type="AlphaFoldDB" id="A0A6F8ZIW7"/>
<reference evidence="3 4" key="1">
    <citation type="submission" date="2020-02" db="EMBL/GenBank/DDBJ databases">
        <authorList>
            <person name="Hogendoorn C."/>
        </authorList>
    </citation>
    <scope>NUCLEOTIDE SEQUENCE [LARGE SCALE GENOMIC DNA]</scope>
    <source>
        <strain evidence="3">R501</strain>
    </source>
</reference>